<accession>A0A0D2H3G4</accession>
<proteinExistence type="predicted"/>
<evidence type="ECO:0000256" key="1">
    <source>
        <dbReference type="SAM" id="SignalP"/>
    </source>
</evidence>
<dbReference type="SUPFAM" id="SSF75304">
    <property type="entry name" value="Amidase signature (AS) enzymes"/>
    <property type="match status" value="1"/>
</dbReference>
<dbReference type="EMBL" id="KN846969">
    <property type="protein sequence ID" value="KIW85405.1"/>
    <property type="molecule type" value="Genomic_DNA"/>
</dbReference>
<protein>
    <recommendedName>
        <fullName evidence="2">Amidase domain-containing protein</fullName>
    </recommendedName>
</protein>
<keyword evidence="1" id="KW-0732">Signal</keyword>
<dbReference type="Gene3D" id="3.90.1300.10">
    <property type="entry name" value="Amidase signature (AS) domain"/>
    <property type="match status" value="1"/>
</dbReference>
<feature type="chain" id="PRO_5002243394" description="Amidase domain-containing protein" evidence="1">
    <location>
        <begin position="21"/>
        <end position="560"/>
    </location>
</feature>
<dbReference type="InterPro" id="IPR023631">
    <property type="entry name" value="Amidase_dom"/>
</dbReference>
<keyword evidence="4" id="KW-1185">Reference proteome</keyword>
<evidence type="ECO:0000313" key="3">
    <source>
        <dbReference type="EMBL" id="KIW85405.1"/>
    </source>
</evidence>
<gene>
    <name evidence="3" type="ORF">Z517_00795</name>
</gene>
<organism evidence="3 4">
    <name type="scientific">Fonsecaea pedrosoi CBS 271.37</name>
    <dbReference type="NCBI Taxonomy" id="1442368"/>
    <lineage>
        <taxon>Eukaryota</taxon>
        <taxon>Fungi</taxon>
        <taxon>Dikarya</taxon>
        <taxon>Ascomycota</taxon>
        <taxon>Pezizomycotina</taxon>
        <taxon>Eurotiomycetes</taxon>
        <taxon>Chaetothyriomycetidae</taxon>
        <taxon>Chaetothyriales</taxon>
        <taxon>Herpotrichiellaceae</taxon>
        <taxon>Fonsecaea</taxon>
    </lineage>
</organism>
<sequence length="560" mass="58565">MLHLLNLLGLSLLLPTPSIAQTAPIDVREATILSIHSSLFSGFTTCRDVVSAFIARIEHFNPDINAIITLNPDALSIADSLDQSLSQGNATGPLFCIPILLKDNYDALPMPSTGGCLALNASKPTQDAPAVRAFRNAGAVILGKSNLHELALEGLSVSSLGGQTINPYDFTRTPGGSSGGTGAAVAASFAVFGTGTDTVNSLRSPASANSLFSFRPTRGLISRAGVIPISYTQDTIGAIGRSLPDIATALTVMASIGYDPADNVTSAIPSSVLGTDYTTFVSPGRRANLTGMRIGVIEGFFNRASSNETTPVNEAMDHAIAVLQGLGASVIVINDTTTYNATSISAQMDVQTSEYRELLTHYLSSDNLTGPHPLTMPALYTPNQTTPEFLVIPSQYSYVETALVSSTGNASYFLKQALIANLTRSLQATILSNQLTCLIYPEQKNLVVPIGSPSQSGRNGILAALTGSPVITVPIGFSPASATAPIGIPIGMELLGLPWSEGTLLHVAKALDDVLHARKMPVTAGLNATVELTKAYTQVPRVVPLGAKNIDKAAYPLGVY</sequence>
<dbReference type="HOGENOM" id="CLU_009600_14_2_1"/>
<reference evidence="3 4" key="1">
    <citation type="submission" date="2015-01" db="EMBL/GenBank/DDBJ databases">
        <title>The Genome Sequence of Fonsecaea pedrosoi CBS 271.37.</title>
        <authorList>
            <consortium name="The Broad Institute Genomics Platform"/>
            <person name="Cuomo C."/>
            <person name="de Hoog S."/>
            <person name="Gorbushina A."/>
            <person name="Stielow B."/>
            <person name="Teixiera M."/>
            <person name="Abouelleil A."/>
            <person name="Chapman S.B."/>
            <person name="Priest M."/>
            <person name="Young S.K."/>
            <person name="Wortman J."/>
            <person name="Nusbaum C."/>
            <person name="Birren B."/>
        </authorList>
    </citation>
    <scope>NUCLEOTIDE SEQUENCE [LARGE SCALE GENOMIC DNA]</scope>
    <source>
        <strain evidence="3 4">CBS 271.37</strain>
    </source>
</reference>
<dbReference type="VEuPathDB" id="FungiDB:Z517_00795"/>
<dbReference type="STRING" id="1442368.A0A0D2H3G4"/>
<feature type="signal peptide" evidence="1">
    <location>
        <begin position="1"/>
        <end position="20"/>
    </location>
</feature>
<dbReference type="AlphaFoldDB" id="A0A0D2H3G4"/>
<dbReference type="PANTHER" id="PTHR42678:SF5">
    <property type="entry name" value="GLUTAMYL-TRNA(GLN) AMIDOTRANSFERASE SUBUNIT A"/>
    <property type="match status" value="1"/>
</dbReference>
<dbReference type="GeneID" id="25300285"/>
<dbReference type="Pfam" id="PF01425">
    <property type="entry name" value="Amidase"/>
    <property type="match status" value="1"/>
</dbReference>
<dbReference type="PANTHER" id="PTHR42678">
    <property type="entry name" value="AMIDASE"/>
    <property type="match status" value="1"/>
</dbReference>
<feature type="domain" description="Amidase" evidence="2">
    <location>
        <begin position="48"/>
        <end position="505"/>
    </location>
</feature>
<dbReference type="Proteomes" id="UP000053029">
    <property type="component" value="Unassembled WGS sequence"/>
</dbReference>
<name>A0A0D2H3G4_9EURO</name>
<evidence type="ECO:0000259" key="2">
    <source>
        <dbReference type="Pfam" id="PF01425"/>
    </source>
</evidence>
<dbReference type="OrthoDB" id="566138at2759"/>
<dbReference type="InterPro" id="IPR036928">
    <property type="entry name" value="AS_sf"/>
</dbReference>
<evidence type="ECO:0000313" key="4">
    <source>
        <dbReference type="Proteomes" id="UP000053029"/>
    </source>
</evidence>
<dbReference type="RefSeq" id="XP_013289213.1">
    <property type="nucleotide sequence ID" value="XM_013433759.1"/>
</dbReference>